<reference evidence="4" key="1">
    <citation type="journal article" date="2014" name="Front. Microbiol.">
        <title>High frequency of phylogenetically diverse reductive dehalogenase-homologous genes in deep subseafloor sedimentary metagenomes.</title>
        <authorList>
            <person name="Kawai M."/>
            <person name="Futagami T."/>
            <person name="Toyoda A."/>
            <person name="Takaki Y."/>
            <person name="Nishi S."/>
            <person name="Hori S."/>
            <person name="Arai W."/>
            <person name="Tsubouchi T."/>
            <person name="Morono Y."/>
            <person name="Uchiyama I."/>
            <person name="Ito T."/>
            <person name="Fujiyama A."/>
            <person name="Inagaki F."/>
            <person name="Takami H."/>
        </authorList>
    </citation>
    <scope>NUCLEOTIDE SEQUENCE</scope>
    <source>
        <strain evidence="4">Expedition CK06-06</strain>
    </source>
</reference>
<dbReference type="Pfam" id="PF00294">
    <property type="entry name" value="PfkB"/>
    <property type="match status" value="1"/>
</dbReference>
<dbReference type="Gene3D" id="3.40.1190.20">
    <property type="match status" value="1"/>
</dbReference>
<evidence type="ECO:0000259" key="3">
    <source>
        <dbReference type="Pfam" id="PF00294"/>
    </source>
</evidence>
<dbReference type="PANTHER" id="PTHR46969:SF1">
    <property type="entry name" value="BIFUNCTIONAL PROTEIN HLDE"/>
    <property type="match status" value="1"/>
</dbReference>
<dbReference type="InterPro" id="IPR011611">
    <property type="entry name" value="PfkB_dom"/>
</dbReference>
<dbReference type="InterPro" id="IPR029056">
    <property type="entry name" value="Ribokinase-like"/>
</dbReference>
<sequence>MNKERLKQILNNFEGRNVLVLGDVMLDEYIWGSVERTSPEAPVRVVRIEKRHYALGGAANVANNLAELGANVYIVSIVGNDNDGEKLKDRLDKLRANTEGVFTDPTRPTITKTRIVAHDQQMMRIDHEQTHFISAEIEKRMIQFIKGNAHLLNGVIISDYLKGVLTNNLLREVIDLCLKK</sequence>
<dbReference type="GO" id="GO:0033786">
    <property type="term" value="F:heptose-1-phosphate adenylyltransferase activity"/>
    <property type="evidence" value="ECO:0007669"/>
    <property type="project" value="TreeGrafter"/>
</dbReference>
<evidence type="ECO:0000256" key="2">
    <source>
        <dbReference type="ARBA" id="ARBA00022777"/>
    </source>
</evidence>
<dbReference type="PANTHER" id="PTHR46969">
    <property type="entry name" value="BIFUNCTIONAL PROTEIN HLDE"/>
    <property type="match status" value="1"/>
</dbReference>
<keyword evidence="2" id="KW-0418">Kinase</keyword>
<dbReference type="PROSITE" id="PS00583">
    <property type="entry name" value="PFKB_KINASES_1"/>
    <property type="match status" value="1"/>
</dbReference>
<evidence type="ECO:0000313" key="4">
    <source>
        <dbReference type="EMBL" id="GAI90999.1"/>
    </source>
</evidence>
<keyword evidence="1" id="KW-0808">Transferase</keyword>
<comment type="caution">
    <text evidence="4">The sequence shown here is derived from an EMBL/GenBank/DDBJ whole genome shotgun (WGS) entry which is preliminary data.</text>
</comment>
<name>X1UFA7_9ZZZZ</name>
<dbReference type="InterPro" id="IPR002173">
    <property type="entry name" value="Carboh/pur_kinase_PfkB_CS"/>
</dbReference>
<proteinExistence type="predicted"/>
<dbReference type="SUPFAM" id="SSF53613">
    <property type="entry name" value="Ribokinase-like"/>
    <property type="match status" value="1"/>
</dbReference>
<feature type="domain" description="Carbohydrate kinase PfkB" evidence="3">
    <location>
        <begin position="17"/>
        <end position="147"/>
    </location>
</feature>
<protein>
    <recommendedName>
        <fullName evidence="3">Carbohydrate kinase PfkB domain-containing protein</fullName>
    </recommendedName>
</protein>
<dbReference type="AlphaFoldDB" id="X1UFA7"/>
<gene>
    <name evidence="4" type="ORF">S12H4_26611</name>
</gene>
<dbReference type="GO" id="GO:0033785">
    <property type="term" value="F:heptose 7-phosphate kinase activity"/>
    <property type="evidence" value="ECO:0007669"/>
    <property type="project" value="TreeGrafter"/>
</dbReference>
<accession>X1UFA7</accession>
<dbReference type="GO" id="GO:0005829">
    <property type="term" value="C:cytosol"/>
    <property type="evidence" value="ECO:0007669"/>
    <property type="project" value="TreeGrafter"/>
</dbReference>
<organism evidence="4">
    <name type="scientific">marine sediment metagenome</name>
    <dbReference type="NCBI Taxonomy" id="412755"/>
    <lineage>
        <taxon>unclassified sequences</taxon>
        <taxon>metagenomes</taxon>
        <taxon>ecological metagenomes</taxon>
    </lineage>
</organism>
<evidence type="ECO:0000256" key="1">
    <source>
        <dbReference type="ARBA" id="ARBA00022679"/>
    </source>
</evidence>
<dbReference type="EMBL" id="BARW01015120">
    <property type="protein sequence ID" value="GAI90999.1"/>
    <property type="molecule type" value="Genomic_DNA"/>
</dbReference>